<sequence>MKSDDKYLRTLHIGFPGLNLRYSYQHNEKVARIIGKRWKALNATERKVFQSMADRDKIRCQQENENYIKRMCNPAEDNTVEKAAHQSDVKKSTKRKSTKPVISEDVDEEYAPRRSHAMSLSRKKKRRTRYIQRLDDDQDELQSDVSTEDKSDYSEVDAESTPSDESDDDELAAYDFPIIHDPNDIARHYNAEEWGQAAQKFAGALVRVWRIRNPWEC</sequence>
<feature type="compositionally biased region" description="Acidic residues" evidence="2">
    <location>
        <begin position="154"/>
        <end position="169"/>
    </location>
</feature>
<dbReference type="InterPro" id="IPR009071">
    <property type="entry name" value="HMG_box_dom"/>
</dbReference>
<gene>
    <name evidence="4" type="ORF">LGLO00237_LOCUS30667</name>
</gene>
<dbReference type="Gene3D" id="1.10.30.10">
    <property type="entry name" value="High mobility group box domain"/>
    <property type="match status" value="1"/>
</dbReference>
<dbReference type="EMBL" id="HBIV01043681">
    <property type="protein sequence ID" value="CAE0678885.1"/>
    <property type="molecule type" value="Transcribed_RNA"/>
</dbReference>
<dbReference type="InterPro" id="IPR036910">
    <property type="entry name" value="HMG_box_dom_sf"/>
</dbReference>
<dbReference type="GO" id="GO:0005634">
    <property type="term" value="C:nucleus"/>
    <property type="evidence" value="ECO:0007669"/>
    <property type="project" value="UniProtKB-UniRule"/>
</dbReference>
<feature type="DNA-binding region" description="HMG box" evidence="1">
    <location>
        <begin position="1"/>
        <end position="68"/>
    </location>
</feature>
<dbReference type="GO" id="GO:0003677">
    <property type="term" value="F:DNA binding"/>
    <property type="evidence" value="ECO:0007669"/>
    <property type="project" value="UniProtKB-UniRule"/>
</dbReference>
<organism evidence="4">
    <name type="scientific">Lotharella globosa</name>
    <dbReference type="NCBI Taxonomy" id="91324"/>
    <lineage>
        <taxon>Eukaryota</taxon>
        <taxon>Sar</taxon>
        <taxon>Rhizaria</taxon>
        <taxon>Cercozoa</taxon>
        <taxon>Chlorarachniophyceae</taxon>
        <taxon>Lotharella</taxon>
    </lineage>
</organism>
<dbReference type="AlphaFoldDB" id="A0A7S3ZCE5"/>
<feature type="compositionally biased region" description="Basic residues" evidence="2">
    <location>
        <begin position="113"/>
        <end position="130"/>
    </location>
</feature>
<dbReference type="PROSITE" id="PS50118">
    <property type="entry name" value="HMG_BOX_2"/>
    <property type="match status" value="1"/>
</dbReference>
<evidence type="ECO:0000256" key="1">
    <source>
        <dbReference type="PROSITE-ProRule" id="PRU00267"/>
    </source>
</evidence>
<feature type="region of interest" description="Disordered" evidence="2">
    <location>
        <begin position="79"/>
        <end position="169"/>
    </location>
</feature>
<protein>
    <recommendedName>
        <fullName evidence="3">HMG box domain-containing protein</fullName>
    </recommendedName>
</protein>
<dbReference type="SUPFAM" id="SSF47095">
    <property type="entry name" value="HMG-box"/>
    <property type="match status" value="1"/>
</dbReference>
<reference evidence="4" key="1">
    <citation type="submission" date="2021-01" db="EMBL/GenBank/DDBJ databases">
        <authorList>
            <person name="Corre E."/>
            <person name="Pelletier E."/>
            <person name="Niang G."/>
            <person name="Scheremetjew M."/>
            <person name="Finn R."/>
            <person name="Kale V."/>
            <person name="Holt S."/>
            <person name="Cochrane G."/>
            <person name="Meng A."/>
            <person name="Brown T."/>
            <person name="Cohen L."/>
        </authorList>
    </citation>
    <scope>NUCLEOTIDE SEQUENCE</scope>
    <source>
        <strain evidence="4">CCCM811</strain>
    </source>
</reference>
<name>A0A7S3ZCE5_9EUKA</name>
<evidence type="ECO:0000313" key="4">
    <source>
        <dbReference type="EMBL" id="CAE0678885.1"/>
    </source>
</evidence>
<keyword evidence="1" id="KW-0238">DNA-binding</keyword>
<evidence type="ECO:0000259" key="3">
    <source>
        <dbReference type="PROSITE" id="PS50118"/>
    </source>
</evidence>
<dbReference type="Pfam" id="PF00505">
    <property type="entry name" value="HMG_box"/>
    <property type="match status" value="1"/>
</dbReference>
<accession>A0A7S3ZCE5</accession>
<keyword evidence="1" id="KW-0539">Nucleus</keyword>
<evidence type="ECO:0000256" key="2">
    <source>
        <dbReference type="SAM" id="MobiDB-lite"/>
    </source>
</evidence>
<feature type="domain" description="HMG box" evidence="3">
    <location>
        <begin position="1"/>
        <end position="68"/>
    </location>
</feature>
<feature type="compositionally biased region" description="Basic and acidic residues" evidence="2">
    <location>
        <begin position="79"/>
        <end position="91"/>
    </location>
</feature>
<proteinExistence type="predicted"/>